<gene>
    <name evidence="2" type="ORF">FB45DRAFT_1112105</name>
</gene>
<comment type="caution">
    <text evidence="2">The sequence shown here is derived from an EMBL/GenBank/DDBJ whole genome shotgun (WGS) entry which is preliminary data.</text>
</comment>
<protein>
    <recommendedName>
        <fullName evidence="4">Secreted protein</fullName>
    </recommendedName>
</protein>
<evidence type="ECO:0000313" key="3">
    <source>
        <dbReference type="Proteomes" id="UP001221142"/>
    </source>
</evidence>
<evidence type="ECO:0000313" key="2">
    <source>
        <dbReference type="EMBL" id="KAJ7613510.1"/>
    </source>
</evidence>
<keyword evidence="3" id="KW-1185">Reference proteome</keyword>
<feature type="signal peptide" evidence="1">
    <location>
        <begin position="1"/>
        <end position="24"/>
    </location>
</feature>
<keyword evidence="1" id="KW-0732">Signal</keyword>
<feature type="non-terminal residue" evidence="2">
    <location>
        <position position="85"/>
    </location>
</feature>
<evidence type="ECO:0008006" key="4">
    <source>
        <dbReference type="Google" id="ProtNLM"/>
    </source>
</evidence>
<name>A0AAD7B846_9AGAR</name>
<dbReference type="Proteomes" id="UP001221142">
    <property type="component" value="Unassembled WGS sequence"/>
</dbReference>
<sequence>ILRFFRILLDLCLRVWLLAVDGDAHECLIVAHDNVIHYVIPVPKGMLHPRRERQRPRCHAHCGLGELSRIWLARDDQRVGRGPRV</sequence>
<organism evidence="2 3">
    <name type="scientific">Roridomyces roridus</name>
    <dbReference type="NCBI Taxonomy" id="1738132"/>
    <lineage>
        <taxon>Eukaryota</taxon>
        <taxon>Fungi</taxon>
        <taxon>Dikarya</taxon>
        <taxon>Basidiomycota</taxon>
        <taxon>Agaricomycotina</taxon>
        <taxon>Agaricomycetes</taxon>
        <taxon>Agaricomycetidae</taxon>
        <taxon>Agaricales</taxon>
        <taxon>Marasmiineae</taxon>
        <taxon>Mycenaceae</taxon>
        <taxon>Roridomyces</taxon>
    </lineage>
</organism>
<reference evidence="2" key="1">
    <citation type="submission" date="2023-03" db="EMBL/GenBank/DDBJ databases">
        <title>Massive genome expansion in bonnet fungi (Mycena s.s.) driven by repeated elements and novel gene families across ecological guilds.</title>
        <authorList>
            <consortium name="Lawrence Berkeley National Laboratory"/>
            <person name="Harder C.B."/>
            <person name="Miyauchi S."/>
            <person name="Viragh M."/>
            <person name="Kuo A."/>
            <person name="Thoen E."/>
            <person name="Andreopoulos B."/>
            <person name="Lu D."/>
            <person name="Skrede I."/>
            <person name="Drula E."/>
            <person name="Henrissat B."/>
            <person name="Morin E."/>
            <person name="Kohler A."/>
            <person name="Barry K."/>
            <person name="LaButti K."/>
            <person name="Morin E."/>
            <person name="Salamov A."/>
            <person name="Lipzen A."/>
            <person name="Mereny Z."/>
            <person name="Hegedus B."/>
            <person name="Baldrian P."/>
            <person name="Stursova M."/>
            <person name="Weitz H."/>
            <person name="Taylor A."/>
            <person name="Grigoriev I.V."/>
            <person name="Nagy L.G."/>
            <person name="Martin F."/>
            <person name="Kauserud H."/>
        </authorList>
    </citation>
    <scope>NUCLEOTIDE SEQUENCE</scope>
    <source>
        <strain evidence="2">9284</strain>
    </source>
</reference>
<feature type="non-terminal residue" evidence="2">
    <location>
        <position position="1"/>
    </location>
</feature>
<dbReference type="EMBL" id="JARKIF010000028">
    <property type="protein sequence ID" value="KAJ7613510.1"/>
    <property type="molecule type" value="Genomic_DNA"/>
</dbReference>
<proteinExistence type="predicted"/>
<accession>A0AAD7B846</accession>
<dbReference type="AlphaFoldDB" id="A0AAD7B846"/>
<feature type="chain" id="PRO_5042297734" description="Secreted protein" evidence="1">
    <location>
        <begin position="25"/>
        <end position="85"/>
    </location>
</feature>
<evidence type="ECO:0000256" key="1">
    <source>
        <dbReference type="SAM" id="SignalP"/>
    </source>
</evidence>